<proteinExistence type="predicted"/>
<name>A0ABM5BIJ6_VICPA</name>
<gene>
    <name evidence="4" type="primary">LOC140686378</name>
</gene>
<accession>A0ABM5BIJ6</accession>
<protein>
    <submittedName>
        <fullName evidence="4">Leucine-rich repeat-containing protein 37A3-like</fullName>
    </submittedName>
</protein>
<dbReference type="PANTHER" id="PTHR23045:SF9">
    <property type="entry name" value="LEUCINE RICH REPEAT CONTAINING 37A-RELATED"/>
    <property type="match status" value="1"/>
</dbReference>
<feature type="domain" description="Leucine-rich repeat-containing protein 37 N-terminal" evidence="2">
    <location>
        <begin position="154"/>
        <end position="206"/>
    </location>
</feature>
<evidence type="ECO:0000256" key="1">
    <source>
        <dbReference type="SAM" id="MobiDB-lite"/>
    </source>
</evidence>
<evidence type="ECO:0000313" key="4">
    <source>
        <dbReference type="RefSeq" id="XP_072796218.1"/>
    </source>
</evidence>
<feature type="compositionally biased region" description="Polar residues" evidence="1">
    <location>
        <begin position="1"/>
        <end position="20"/>
    </location>
</feature>
<dbReference type="RefSeq" id="XP_072796218.1">
    <property type="nucleotide sequence ID" value="XM_072940117.1"/>
</dbReference>
<feature type="region of interest" description="Disordered" evidence="1">
    <location>
        <begin position="150"/>
        <end position="189"/>
    </location>
</feature>
<dbReference type="InterPro" id="IPR015753">
    <property type="entry name" value="LRRC37"/>
</dbReference>
<keyword evidence="3" id="KW-1185">Reference proteome</keyword>
<sequence length="246" mass="25892">MTAASSPGQDQAQSLQQPSVTVKPVDLALTITPGPTSEAEPSPSQQEASAQSAGSPAQLEPLLVQQETLDQPPAPSGNEPFPVQLEPPTHPPETSTAATGQPPIHNEVTFSPAGPGEAQHPVMPSTTGPSLCLHLQSPLGRLTLFQANKRPQLRLQPPEPPKEVEMTVGTPGQNQAQHSSSPSVTDKPLDLGLTVTPGPLTAAGHSASLQQTSHPTYTEVTPPQAEQVLAQHPAMTEFILWIWNLH</sequence>
<dbReference type="Proteomes" id="UP001652581">
    <property type="component" value="Chromosome 16"/>
</dbReference>
<dbReference type="Pfam" id="PF15779">
    <property type="entry name" value="LRRC37"/>
    <property type="match status" value="3"/>
</dbReference>
<feature type="domain" description="Leucine-rich repeat-containing protein 37 N-terminal" evidence="2">
    <location>
        <begin position="79"/>
        <end position="131"/>
    </location>
</feature>
<feature type="domain" description="Leucine-rich repeat-containing protein 37 N-terminal" evidence="2">
    <location>
        <begin position="4"/>
        <end position="43"/>
    </location>
</feature>
<evidence type="ECO:0000259" key="2">
    <source>
        <dbReference type="Pfam" id="PF15779"/>
    </source>
</evidence>
<evidence type="ECO:0000313" key="3">
    <source>
        <dbReference type="Proteomes" id="UP001652581"/>
    </source>
</evidence>
<feature type="region of interest" description="Disordered" evidence="1">
    <location>
        <begin position="1"/>
        <end position="129"/>
    </location>
</feature>
<feature type="compositionally biased region" description="Low complexity" evidence="1">
    <location>
        <begin position="37"/>
        <end position="58"/>
    </location>
</feature>
<dbReference type="PANTHER" id="PTHR23045">
    <property type="entry name" value="LEUCINE-RICH REPEAT-CONTAINING PROTEIN 37A"/>
    <property type="match status" value="1"/>
</dbReference>
<feature type="compositionally biased region" description="Polar residues" evidence="1">
    <location>
        <begin position="170"/>
        <end position="184"/>
    </location>
</feature>
<organism evidence="3 4">
    <name type="scientific">Vicugna pacos</name>
    <name type="common">Alpaca</name>
    <name type="synonym">Lama pacos</name>
    <dbReference type="NCBI Taxonomy" id="30538"/>
    <lineage>
        <taxon>Eukaryota</taxon>
        <taxon>Metazoa</taxon>
        <taxon>Chordata</taxon>
        <taxon>Craniata</taxon>
        <taxon>Vertebrata</taxon>
        <taxon>Euteleostomi</taxon>
        <taxon>Mammalia</taxon>
        <taxon>Eutheria</taxon>
        <taxon>Laurasiatheria</taxon>
        <taxon>Artiodactyla</taxon>
        <taxon>Tylopoda</taxon>
        <taxon>Camelidae</taxon>
        <taxon>Vicugna</taxon>
    </lineage>
</organism>
<dbReference type="InterPro" id="IPR032754">
    <property type="entry name" value="LRRC37_N"/>
</dbReference>
<reference evidence="4" key="1">
    <citation type="submission" date="2025-08" db="UniProtKB">
        <authorList>
            <consortium name="RefSeq"/>
        </authorList>
    </citation>
    <scope>IDENTIFICATION</scope>
</reference>
<dbReference type="GeneID" id="140686378"/>